<gene>
    <name evidence="12" type="ORF">CAPTEDRAFT_154109</name>
</gene>
<evidence type="ECO:0000256" key="3">
    <source>
        <dbReference type="ARBA" id="ARBA00022737"/>
    </source>
</evidence>
<evidence type="ECO:0000313" key="12">
    <source>
        <dbReference type="EMBL" id="ELU16005.1"/>
    </source>
</evidence>
<dbReference type="OMA" id="HTHRTWK"/>
<dbReference type="HOGENOM" id="CLU_919022_0_0_1"/>
<evidence type="ECO:0000313" key="13">
    <source>
        <dbReference type="EnsemblMetazoa" id="CapteP154109"/>
    </source>
</evidence>
<feature type="region of interest" description="Disordered" evidence="11">
    <location>
        <begin position="1"/>
        <end position="29"/>
    </location>
</feature>
<dbReference type="InterPro" id="IPR040111">
    <property type="entry name" value="ODAD4"/>
</dbReference>
<comment type="subcellular location">
    <subcellularLocation>
        <location evidence="1">Cytoplasm</location>
        <location evidence="1">Cytoskeleton</location>
        <location evidence="1">Cilium axoneme</location>
    </subcellularLocation>
</comment>
<organism evidence="12">
    <name type="scientific">Capitella teleta</name>
    <name type="common">Polychaete worm</name>
    <dbReference type="NCBI Taxonomy" id="283909"/>
    <lineage>
        <taxon>Eukaryota</taxon>
        <taxon>Metazoa</taxon>
        <taxon>Spiralia</taxon>
        <taxon>Lophotrochozoa</taxon>
        <taxon>Annelida</taxon>
        <taxon>Polychaeta</taxon>
        <taxon>Sedentaria</taxon>
        <taxon>Scolecida</taxon>
        <taxon>Capitellidae</taxon>
        <taxon>Capitella</taxon>
    </lineage>
</organism>
<feature type="repeat" description="TPR" evidence="9">
    <location>
        <begin position="116"/>
        <end position="149"/>
    </location>
</feature>
<dbReference type="InterPro" id="IPR011990">
    <property type="entry name" value="TPR-like_helical_dom_sf"/>
</dbReference>
<dbReference type="STRING" id="283909.R7VJL4"/>
<keyword evidence="5" id="KW-0206">Cytoskeleton</keyword>
<protein>
    <recommendedName>
        <fullName evidence="7">Outer dynein arm-docking complex subunit 4</fullName>
    </recommendedName>
    <alternativeName>
        <fullName evidence="8">Tetratricopeptide repeat protein 25</fullName>
    </alternativeName>
</protein>
<keyword evidence="6" id="KW-0966">Cell projection</keyword>
<evidence type="ECO:0000256" key="6">
    <source>
        <dbReference type="ARBA" id="ARBA00023273"/>
    </source>
</evidence>
<evidence type="ECO:0000256" key="2">
    <source>
        <dbReference type="ARBA" id="ARBA00022490"/>
    </source>
</evidence>
<evidence type="ECO:0000313" key="14">
    <source>
        <dbReference type="Proteomes" id="UP000014760"/>
    </source>
</evidence>
<evidence type="ECO:0000256" key="4">
    <source>
        <dbReference type="ARBA" id="ARBA00022803"/>
    </source>
</evidence>
<keyword evidence="2" id="KW-0963">Cytoplasm</keyword>
<proteinExistence type="predicted"/>
<dbReference type="SMART" id="SM00028">
    <property type="entry name" value="TPR"/>
    <property type="match status" value="4"/>
</dbReference>
<dbReference type="AlphaFoldDB" id="R7VJL4"/>
<evidence type="ECO:0000256" key="7">
    <source>
        <dbReference type="ARBA" id="ARBA00034139"/>
    </source>
</evidence>
<dbReference type="FunFam" id="1.25.40.10:FF:000795">
    <property type="entry name" value="Tetratricopeptide repeat protein 25"/>
    <property type="match status" value="1"/>
</dbReference>
<reference evidence="13" key="3">
    <citation type="submission" date="2015-06" db="UniProtKB">
        <authorList>
            <consortium name="EnsemblMetazoa"/>
        </authorList>
    </citation>
    <scope>IDENTIFICATION</scope>
</reference>
<evidence type="ECO:0000256" key="9">
    <source>
        <dbReference type="PROSITE-ProRule" id="PRU00339"/>
    </source>
</evidence>
<dbReference type="EMBL" id="KB293417">
    <property type="protein sequence ID" value="ELU16005.1"/>
    <property type="molecule type" value="Genomic_DNA"/>
</dbReference>
<dbReference type="SUPFAM" id="SSF48452">
    <property type="entry name" value="TPR-like"/>
    <property type="match status" value="1"/>
</dbReference>
<feature type="region of interest" description="Disordered" evidence="11">
    <location>
        <begin position="248"/>
        <end position="303"/>
    </location>
</feature>
<dbReference type="GO" id="GO:0005930">
    <property type="term" value="C:axoneme"/>
    <property type="evidence" value="ECO:0007669"/>
    <property type="project" value="UniProtKB-SubCell"/>
</dbReference>
<evidence type="ECO:0000256" key="5">
    <source>
        <dbReference type="ARBA" id="ARBA00023212"/>
    </source>
</evidence>
<feature type="compositionally biased region" description="Basic and acidic residues" evidence="11">
    <location>
        <begin position="278"/>
        <end position="303"/>
    </location>
</feature>
<keyword evidence="10" id="KW-0175">Coiled coil</keyword>
<evidence type="ECO:0000256" key="10">
    <source>
        <dbReference type="SAM" id="Coils"/>
    </source>
</evidence>
<evidence type="ECO:0000256" key="11">
    <source>
        <dbReference type="SAM" id="MobiDB-lite"/>
    </source>
</evidence>
<keyword evidence="4 9" id="KW-0802">TPR repeat</keyword>
<keyword evidence="14" id="KW-1185">Reference proteome</keyword>
<reference evidence="14" key="1">
    <citation type="submission" date="2012-12" db="EMBL/GenBank/DDBJ databases">
        <authorList>
            <person name="Hellsten U."/>
            <person name="Grimwood J."/>
            <person name="Chapman J.A."/>
            <person name="Shapiro H."/>
            <person name="Aerts A."/>
            <person name="Otillar R.P."/>
            <person name="Terry A.Y."/>
            <person name="Boore J.L."/>
            <person name="Simakov O."/>
            <person name="Marletaz F."/>
            <person name="Cho S.-J."/>
            <person name="Edsinger-Gonzales E."/>
            <person name="Havlak P."/>
            <person name="Kuo D.-H."/>
            <person name="Larsson T."/>
            <person name="Lv J."/>
            <person name="Arendt D."/>
            <person name="Savage R."/>
            <person name="Osoegawa K."/>
            <person name="de Jong P."/>
            <person name="Lindberg D.R."/>
            <person name="Seaver E.C."/>
            <person name="Weisblat D.A."/>
            <person name="Putnam N.H."/>
            <person name="Grigoriev I.V."/>
            <person name="Rokhsar D.S."/>
        </authorList>
    </citation>
    <scope>NUCLEOTIDE SEQUENCE</scope>
    <source>
        <strain evidence="14">I ESC-2004</strain>
    </source>
</reference>
<dbReference type="PANTHER" id="PTHR23040">
    <property type="match status" value="1"/>
</dbReference>
<evidence type="ECO:0000256" key="8">
    <source>
        <dbReference type="ARBA" id="ARBA00034143"/>
    </source>
</evidence>
<sequence length="303" mass="34102">MYARKKRPQDDNGNRGQGSPGGRRDPTPWVLRNLEQIDEAQVEGRHEDSLKQAKKVLKEIEKWSDDDISNRSEVVANLHSCIGNAYLELEEYSFALSHHNKDNEIATQKDLSDAKSRALDNLGRVHARMGNFEKAIEVWEEKLPMSKSSLESTWLYHEIGRCYLEMSDNQKAKDYGEKSLSAAEEASDDVWQLNACVLIAQSEVKLGELQEALDSFEKSLDMAKVQGDSAAEGAIKKALEDVNNRIVSGIKESGEEGAANEQNEETQSNDYEEDFEKDDEKESGDEKNKDSDKESDHGKKDDS</sequence>
<reference evidence="12 14" key="2">
    <citation type="journal article" date="2013" name="Nature">
        <title>Insights into bilaterian evolution from three spiralian genomes.</title>
        <authorList>
            <person name="Simakov O."/>
            <person name="Marletaz F."/>
            <person name="Cho S.J."/>
            <person name="Edsinger-Gonzales E."/>
            <person name="Havlak P."/>
            <person name="Hellsten U."/>
            <person name="Kuo D.H."/>
            <person name="Larsson T."/>
            <person name="Lv J."/>
            <person name="Arendt D."/>
            <person name="Savage R."/>
            <person name="Osoegawa K."/>
            <person name="de Jong P."/>
            <person name="Grimwood J."/>
            <person name="Chapman J.A."/>
            <person name="Shapiro H."/>
            <person name="Aerts A."/>
            <person name="Otillar R.P."/>
            <person name="Terry A.Y."/>
            <person name="Boore J.L."/>
            <person name="Grigoriev I.V."/>
            <person name="Lindberg D.R."/>
            <person name="Seaver E.C."/>
            <person name="Weisblat D.A."/>
            <person name="Putnam N.H."/>
            <person name="Rokhsar D.S."/>
        </authorList>
    </citation>
    <scope>NUCLEOTIDE SEQUENCE</scope>
    <source>
        <strain evidence="12 14">I ESC-2004</strain>
    </source>
</reference>
<dbReference type="EnsemblMetazoa" id="CapteT154109">
    <property type="protein sequence ID" value="CapteP154109"/>
    <property type="gene ID" value="CapteG154109"/>
</dbReference>
<accession>R7VJL4</accession>
<dbReference type="Pfam" id="PF13424">
    <property type="entry name" value="TPR_12"/>
    <property type="match status" value="2"/>
</dbReference>
<dbReference type="EMBL" id="AMQN01017693">
    <property type="status" value="NOT_ANNOTATED_CDS"/>
    <property type="molecule type" value="Genomic_DNA"/>
</dbReference>
<dbReference type="PROSITE" id="PS50005">
    <property type="entry name" value="TPR"/>
    <property type="match status" value="1"/>
</dbReference>
<dbReference type="OrthoDB" id="10268002at2759"/>
<name>R7VJL4_CAPTE</name>
<dbReference type="Gene3D" id="1.25.40.10">
    <property type="entry name" value="Tetratricopeptide repeat domain"/>
    <property type="match status" value="1"/>
</dbReference>
<dbReference type="Proteomes" id="UP000014760">
    <property type="component" value="Unassembled WGS sequence"/>
</dbReference>
<evidence type="ECO:0000256" key="1">
    <source>
        <dbReference type="ARBA" id="ARBA00004430"/>
    </source>
</evidence>
<dbReference type="InterPro" id="IPR019734">
    <property type="entry name" value="TPR_rpt"/>
</dbReference>
<keyword evidence="3" id="KW-0677">Repeat</keyword>
<feature type="coiled-coil region" evidence="10">
    <location>
        <begin position="199"/>
        <end position="226"/>
    </location>
</feature>
<dbReference type="PANTHER" id="PTHR23040:SF1">
    <property type="entry name" value="OUTER DYNEIN ARM-DOCKING COMPLEX SUBUNIT 4"/>
    <property type="match status" value="1"/>
</dbReference>